<dbReference type="Gene3D" id="3.40.50.300">
    <property type="entry name" value="P-loop containing nucleotide triphosphate hydrolases"/>
    <property type="match status" value="1"/>
</dbReference>
<dbReference type="HOGENOM" id="CLU_023178_1_0_1"/>
<dbReference type="Bgee" id="ENSLOCG00000002094">
    <property type="expression patterns" value="Expressed in intestine and 5 other cell types or tissues"/>
</dbReference>
<dbReference type="NCBIfam" id="TIGR00231">
    <property type="entry name" value="small_GTP"/>
    <property type="match status" value="1"/>
</dbReference>
<dbReference type="GO" id="GO:0019003">
    <property type="term" value="F:GDP binding"/>
    <property type="evidence" value="ECO:0000318"/>
    <property type="project" value="GO_Central"/>
</dbReference>
<dbReference type="PRINTS" id="PR00449">
    <property type="entry name" value="RASTRNSFRMNG"/>
</dbReference>
<keyword evidence="5" id="KW-0106">Calcium</keyword>
<evidence type="ECO:0000259" key="10">
    <source>
        <dbReference type="PROSITE" id="PS50222"/>
    </source>
</evidence>
<dbReference type="PROSITE" id="PS51421">
    <property type="entry name" value="RAS"/>
    <property type="match status" value="1"/>
</dbReference>
<dbReference type="SMART" id="SM00176">
    <property type="entry name" value="RAN"/>
    <property type="match status" value="1"/>
</dbReference>
<dbReference type="FunFam" id="3.40.50.300:FF:001348">
    <property type="entry name" value="Ras and EF-hand domain-containing protein"/>
    <property type="match status" value="1"/>
</dbReference>
<dbReference type="PROSITE" id="PS00018">
    <property type="entry name" value="EF_HAND_1"/>
    <property type="match status" value="1"/>
</dbReference>
<dbReference type="PANTHER" id="PTHR47977">
    <property type="entry name" value="RAS-RELATED PROTEIN RAB"/>
    <property type="match status" value="1"/>
</dbReference>
<dbReference type="CDD" id="cd00154">
    <property type="entry name" value="Rab"/>
    <property type="match status" value="1"/>
</dbReference>
<proteinExistence type="predicted"/>
<dbReference type="GeneTree" id="ENSGT00940000159488"/>
<keyword evidence="4" id="KW-0547">Nucleotide-binding</keyword>
<feature type="domain" description="EF-hand" evidence="10">
    <location>
        <begin position="44"/>
        <end position="79"/>
    </location>
</feature>
<keyword evidence="3" id="KW-0479">Metal-binding</keyword>
<dbReference type="GO" id="GO:0048471">
    <property type="term" value="C:perinuclear region of cytoplasm"/>
    <property type="evidence" value="ECO:0000318"/>
    <property type="project" value="GO_Central"/>
</dbReference>
<reference evidence="11" key="3">
    <citation type="submission" date="2025-09" db="UniProtKB">
        <authorList>
            <consortium name="Ensembl"/>
        </authorList>
    </citation>
    <scope>IDENTIFICATION</scope>
</reference>
<organism evidence="11 12">
    <name type="scientific">Lepisosteus oculatus</name>
    <name type="common">Spotted gar</name>
    <dbReference type="NCBI Taxonomy" id="7918"/>
    <lineage>
        <taxon>Eukaryota</taxon>
        <taxon>Metazoa</taxon>
        <taxon>Chordata</taxon>
        <taxon>Craniata</taxon>
        <taxon>Vertebrata</taxon>
        <taxon>Euteleostomi</taxon>
        <taxon>Actinopterygii</taxon>
        <taxon>Neopterygii</taxon>
        <taxon>Holostei</taxon>
        <taxon>Semionotiformes</taxon>
        <taxon>Lepisosteidae</taxon>
        <taxon>Lepisosteus</taxon>
    </lineage>
</organism>
<dbReference type="Proteomes" id="UP000018468">
    <property type="component" value="Linkage group LG2"/>
</dbReference>
<dbReference type="InterPro" id="IPR018247">
    <property type="entry name" value="EF_Hand_1_Ca_BS"/>
</dbReference>
<dbReference type="GO" id="GO:0005509">
    <property type="term" value="F:calcium ion binding"/>
    <property type="evidence" value="ECO:0007669"/>
    <property type="project" value="InterPro"/>
</dbReference>
<dbReference type="SMART" id="SM00173">
    <property type="entry name" value="RAS"/>
    <property type="match status" value="1"/>
</dbReference>
<feature type="region of interest" description="Disordered" evidence="9">
    <location>
        <begin position="343"/>
        <end position="369"/>
    </location>
</feature>
<dbReference type="CDD" id="cd00051">
    <property type="entry name" value="EFh"/>
    <property type="match status" value="1"/>
</dbReference>
<dbReference type="InterPro" id="IPR050227">
    <property type="entry name" value="Rab"/>
</dbReference>
<dbReference type="eggNOG" id="KOG0078">
    <property type="taxonomic scope" value="Eukaryota"/>
</dbReference>
<dbReference type="GO" id="GO:0003924">
    <property type="term" value="F:GTPase activity"/>
    <property type="evidence" value="ECO:0000318"/>
    <property type="project" value="GO_Central"/>
</dbReference>
<dbReference type="Pfam" id="PF13499">
    <property type="entry name" value="EF-hand_7"/>
    <property type="match status" value="1"/>
</dbReference>
<reference evidence="12" key="1">
    <citation type="submission" date="2011-12" db="EMBL/GenBank/DDBJ databases">
        <title>The Draft Genome of Lepisosteus oculatus.</title>
        <authorList>
            <consortium name="The Broad Institute Genome Assembly &amp; Analysis Group"/>
            <consortium name="Computational R&amp;D Group"/>
            <consortium name="and Sequencing Platform"/>
            <person name="Di Palma F."/>
            <person name="Alfoldi J."/>
            <person name="Johnson J."/>
            <person name="Berlin A."/>
            <person name="Gnerre S."/>
            <person name="Jaffe D."/>
            <person name="MacCallum I."/>
            <person name="Young S."/>
            <person name="Walker B.J."/>
            <person name="Lander E.S."/>
            <person name="Lindblad-Toh K."/>
        </authorList>
    </citation>
    <scope>NUCLEOTIDE SEQUENCE [LARGE SCALE GENOMIC DNA]</scope>
</reference>
<accession>W5M239</accession>
<evidence type="ECO:0000256" key="8">
    <source>
        <dbReference type="SAM" id="Coils"/>
    </source>
</evidence>
<dbReference type="PROSITE" id="PS51419">
    <property type="entry name" value="RAB"/>
    <property type="match status" value="1"/>
</dbReference>
<dbReference type="InterPro" id="IPR002048">
    <property type="entry name" value="EF_hand_dom"/>
</dbReference>
<dbReference type="PROSITE" id="PS50222">
    <property type="entry name" value="EF_HAND_2"/>
    <property type="match status" value="1"/>
</dbReference>
<dbReference type="GO" id="GO:0016192">
    <property type="term" value="P:vesicle-mediated transport"/>
    <property type="evidence" value="ECO:0000318"/>
    <property type="project" value="GO_Central"/>
</dbReference>
<dbReference type="SUPFAM" id="SSF52540">
    <property type="entry name" value="P-loop containing nucleoside triphosphate hydrolases"/>
    <property type="match status" value="1"/>
</dbReference>
<dbReference type="InParanoid" id="W5M239"/>
<dbReference type="GO" id="GO:0005525">
    <property type="term" value="F:GTP binding"/>
    <property type="evidence" value="ECO:0000318"/>
    <property type="project" value="GO_Central"/>
</dbReference>
<evidence type="ECO:0000256" key="4">
    <source>
        <dbReference type="ARBA" id="ARBA00022741"/>
    </source>
</evidence>
<keyword evidence="7" id="KW-0342">GTP-binding</keyword>
<evidence type="ECO:0000313" key="11">
    <source>
        <dbReference type="Ensembl" id="ENSLOCP00000002447.1"/>
    </source>
</evidence>
<dbReference type="SMART" id="SM00054">
    <property type="entry name" value="EFh"/>
    <property type="match status" value="2"/>
</dbReference>
<name>W5M239_LEPOC</name>
<dbReference type="PROSITE" id="PS51420">
    <property type="entry name" value="RHO"/>
    <property type="match status" value="1"/>
</dbReference>
<dbReference type="AlphaFoldDB" id="W5M239"/>
<keyword evidence="6 8" id="KW-0175">Coiled coil</keyword>
<dbReference type="InterPro" id="IPR005225">
    <property type="entry name" value="Small_GTP-bd"/>
</dbReference>
<dbReference type="InterPro" id="IPR027417">
    <property type="entry name" value="P-loop_NTPase"/>
</dbReference>
<feature type="region of interest" description="Disordered" evidence="9">
    <location>
        <begin position="458"/>
        <end position="498"/>
    </location>
</feature>
<dbReference type="InterPro" id="IPR001806">
    <property type="entry name" value="Small_GTPase"/>
</dbReference>
<evidence type="ECO:0000313" key="12">
    <source>
        <dbReference type="Proteomes" id="UP000018468"/>
    </source>
</evidence>
<feature type="compositionally biased region" description="Polar residues" evidence="9">
    <location>
        <begin position="469"/>
        <end position="479"/>
    </location>
</feature>
<comment type="subcellular location">
    <subcellularLocation>
        <location evidence="1">Cytoplasm</location>
    </subcellularLocation>
</comment>
<feature type="coiled-coil region" evidence="8">
    <location>
        <begin position="237"/>
        <end position="320"/>
    </location>
</feature>
<dbReference type="GO" id="GO:0005829">
    <property type="term" value="C:cytosol"/>
    <property type="evidence" value="ECO:0000318"/>
    <property type="project" value="GO_Central"/>
</dbReference>
<dbReference type="SMART" id="SM00175">
    <property type="entry name" value="RAB"/>
    <property type="match status" value="1"/>
</dbReference>
<dbReference type="STRING" id="7918.ENSLOCP00000002447"/>
<feature type="region of interest" description="Disordered" evidence="9">
    <location>
        <begin position="677"/>
        <end position="699"/>
    </location>
</feature>
<dbReference type="Pfam" id="PF00071">
    <property type="entry name" value="Ras"/>
    <property type="match status" value="1"/>
</dbReference>
<reference evidence="11" key="2">
    <citation type="submission" date="2025-08" db="UniProtKB">
        <authorList>
            <consortium name="Ensembl"/>
        </authorList>
    </citation>
    <scope>IDENTIFICATION</scope>
</reference>
<feature type="compositionally biased region" description="Polar residues" evidence="9">
    <location>
        <begin position="343"/>
        <end position="354"/>
    </location>
</feature>
<dbReference type="InterPro" id="IPR011992">
    <property type="entry name" value="EF-hand-dom_pair"/>
</dbReference>
<evidence type="ECO:0000256" key="7">
    <source>
        <dbReference type="ARBA" id="ARBA00023134"/>
    </source>
</evidence>
<dbReference type="SUPFAM" id="SSF47473">
    <property type="entry name" value="EF-hand"/>
    <property type="match status" value="1"/>
</dbReference>
<evidence type="ECO:0000256" key="5">
    <source>
        <dbReference type="ARBA" id="ARBA00022837"/>
    </source>
</evidence>
<dbReference type="Ensembl" id="ENSLOCT00000002453.1">
    <property type="protein sequence ID" value="ENSLOCP00000002447.1"/>
    <property type="gene ID" value="ENSLOCG00000002094.1"/>
</dbReference>
<dbReference type="Gene3D" id="1.10.238.10">
    <property type="entry name" value="EF-hand"/>
    <property type="match status" value="1"/>
</dbReference>
<evidence type="ECO:0000256" key="3">
    <source>
        <dbReference type="ARBA" id="ARBA00022723"/>
    </source>
</evidence>
<keyword evidence="12" id="KW-1185">Reference proteome</keyword>
<protein>
    <submittedName>
        <fullName evidence="11">RAS and EF-hand domain containing</fullName>
    </submittedName>
</protein>
<keyword evidence="2" id="KW-0963">Cytoplasm</keyword>
<evidence type="ECO:0000256" key="2">
    <source>
        <dbReference type="ARBA" id="ARBA00022490"/>
    </source>
</evidence>
<evidence type="ECO:0000256" key="6">
    <source>
        <dbReference type="ARBA" id="ARBA00023054"/>
    </source>
</evidence>
<sequence>RISLLMEDEEDLDRLRLLFHACDVNNSGRIEKEEFFLVCSELQVQQSEIEAIFAKLDVDRDGSINFEEFTNGFQEVSDLIYFVEMEGENGDFRQAWEEFHHRLGEQAKFIPRSEQVATLYQNINLTEPRMVPQYERVIMNFIREIRLQNSEMENLALAVKRAQDKAAMQLSEMEEEMDQRVQAAEDKIRQQENKKAEAMLNELKRQYESEVYQLQMKVQKMKMIEEQYKSINLKDEVVGLKRKINEVTLENQQLKKELLESQTNIAFLQSELDSLKSEYTDQSINFERDEAIMKGYSDERDNLARQIEMLQSANRKLHDSNDGLRSALENSFTKYNRSLRVHNTSPGSTISRSSPKFGGRQSPYFDRSSRSSYVDEDCDSLALCDPMRRVSCEMESPTGSYFDSGLSTLRDSNDYDSEAEFKLQKNFHRSPEMTESLAGDASDTDVPEIRDEVACSSNSGSVLDWKPSNPVSRSSSGASTRRCIPAISPQADQDDSNFKYPNSEKAYKIVLAGDAAVGKSSFLLRLCKNEFRGNTSATLGVDFQMKTLIVDGEPTVLQLWDTAGQERFRSIAKSYFRRADGVLLLYDVTCEKSFLNVREWVDTIEDVTQGDIPIMLVGNKADLRKQATEEGIKCVPTSYGEKLAMTYNSLFCETSAKDGSNIIEAVLHLAREVTKQNRDEEDLESVTNLSGSHNKKATKTCCTV</sequence>
<dbReference type="SMART" id="SM00174">
    <property type="entry name" value="RHO"/>
    <property type="match status" value="1"/>
</dbReference>
<dbReference type="EMBL" id="AHAT01012660">
    <property type="status" value="NOT_ANNOTATED_CDS"/>
    <property type="molecule type" value="Genomic_DNA"/>
</dbReference>
<feature type="coiled-coil region" evidence="8">
    <location>
        <begin position="145"/>
        <end position="213"/>
    </location>
</feature>
<evidence type="ECO:0000256" key="1">
    <source>
        <dbReference type="ARBA" id="ARBA00004496"/>
    </source>
</evidence>
<evidence type="ECO:0000256" key="9">
    <source>
        <dbReference type="SAM" id="MobiDB-lite"/>
    </source>
</evidence>
<dbReference type="OMA" id="FIGHSPQ"/>